<dbReference type="GO" id="GO:0060003">
    <property type="term" value="P:copper ion export"/>
    <property type="evidence" value="ECO:0007669"/>
    <property type="project" value="TreeGrafter"/>
</dbReference>
<evidence type="ECO:0000259" key="4">
    <source>
        <dbReference type="Pfam" id="PF25954"/>
    </source>
</evidence>
<dbReference type="OrthoDB" id="9814657at2"/>
<accession>F4KWG2</accession>
<dbReference type="GO" id="GO:0016020">
    <property type="term" value="C:membrane"/>
    <property type="evidence" value="ECO:0007669"/>
    <property type="project" value="InterPro"/>
</dbReference>
<comment type="similarity">
    <text evidence="1">Belongs to the membrane fusion protein (MFP) (TC 8.A.1) family.</text>
</comment>
<dbReference type="Gene3D" id="2.40.30.170">
    <property type="match status" value="1"/>
</dbReference>
<dbReference type="PROSITE" id="PS51257">
    <property type="entry name" value="PROKAR_LIPOPROTEIN"/>
    <property type="match status" value="1"/>
</dbReference>
<dbReference type="GO" id="GO:0022857">
    <property type="term" value="F:transmembrane transporter activity"/>
    <property type="evidence" value="ECO:0007669"/>
    <property type="project" value="InterPro"/>
</dbReference>
<evidence type="ECO:0000256" key="1">
    <source>
        <dbReference type="ARBA" id="ARBA00009477"/>
    </source>
</evidence>
<dbReference type="NCBIfam" id="TIGR01730">
    <property type="entry name" value="RND_mfp"/>
    <property type="match status" value="1"/>
</dbReference>
<dbReference type="eggNOG" id="COG0845">
    <property type="taxonomic scope" value="Bacteria"/>
</dbReference>
<reference evidence="5 6" key="1">
    <citation type="journal article" date="2011" name="Stand. Genomic Sci.">
        <title>Complete genome sequence of Haliscomenobacter hydrossis type strain (O).</title>
        <authorList>
            <consortium name="US DOE Joint Genome Institute (JGI-PGF)"/>
            <person name="Daligault H."/>
            <person name="Lapidus A."/>
            <person name="Zeytun A."/>
            <person name="Nolan M."/>
            <person name="Lucas S."/>
            <person name="Del Rio T.G."/>
            <person name="Tice H."/>
            <person name="Cheng J.F."/>
            <person name="Tapia R."/>
            <person name="Han C."/>
            <person name="Goodwin L."/>
            <person name="Pitluck S."/>
            <person name="Liolios K."/>
            <person name="Pagani I."/>
            <person name="Ivanova N."/>
            <person name="Huntemann M."/>
            <person name="Mavromatis K."/>
            <person name="Mikhailova N."/>
            <person name="Pati A."/>
            <person name="Chen A."/>
            <person name="Palaniappan K."/>
            <person name="Land M."/>
            <person name="Hauser L."/>
            <person name="Brambilla E.M."/>
            <person name="Rohde M."/>
            <person name="Verbarg S."/>
            <person name="Goker M."/>
            <person name="Bristow J."/>
            <person name="Eisen J.A."/>
            <person name="Markowitz V."/>
            <person name="Hugenholtz P."/>
            <person name="Kyrpides N.C."/>
            <person name="Klenk H.P."/>
            <person name="Woyke T."/>
        </authorList>
    </citation>
    <scope>NUCLEOTIDE SEQUENCE [LARGE SCALE GENOMIC DNA]</scope>
    <source>
        <strain evidence="6">ATCC 27775 / DSM 1100 / LMG 10767 / O</strain>
    </source>
</reference>
<sequence>MNCIKYSSILLTLALFTLACGKKAEPTSESTEAAATPEMNSNSVTLSAEQAAQAAIQTGTFTLRSLSDYLDVNAELVLGKENTAQVSAFTEGIISELRIRNNSSVAKGGVVAVLRKPDLLDLQQQYLENKDRMVFLETEYQRYKALKENDATATKNFQKAEADWRAAQTSAKLLAAKLRQYQIDPAKLTPDNLRTELLITSPVAGVVTRVDASLGQALNLGEPICEVSNLAYLHPVLYVFEKNLNQVKAGQKVQLKFPGGNEQVFNAHIDYLERSVDGERKTVRVHARFDNTSAASNQQMAKGGFLNARITLADAGMLPALPEEAVIQEQGGYFIFYQEKKDAKEVVFHKVPVKRGPAGDGYVAIEPLETLPRDAAIVLKGAYYVSANGGVSAEE</sequence>
<dbReference type="InterPro" id="IPR006143">
    <property type="entry name" value="RND_pump_MFP"/>
</dbReference>
<dbReference type="EMBL" id="CP002691">
    <property type="protein sequence ID" value="AEE50312.1"/>
    <property type="molecule type" value="Genomic_DNA"/>
</dbReference>
<dbReference type="STRING" id="760192.Halhy_2438"/>
<reference key="2">
    <citation type="submission" date="2011-04" db="EMBL/GenBank/DDBJ databases">
        <title>Complete sequence of chromosome of Haliscomenobacter hydrossis DSM 1100.</title>
        <authorList>
            <consortium name="US DOE Joint Genome Institute (JGI-PGF)"/>
            <person name="Lucas S."/>
            <person name="Han J."/>
            <person name="Lapidus A."/>
            <person name="Bruce D."/>
            <person name="Goodwin L."/>
            <person name="Pitluck S."/>
            <person name="Peters L."/>
            <person name="Kyrpides N."/>
            <person name="Mavromatis K."/>
            <person name="Ivanova N."/>
            <person name="Ovchinnikova G."/>
            <person name="Pagani I."/>
            <person name="Daligault H."/>
            <person name="Detter J.C."/>
            <person name="Han C."/>
            <person name="Land M."/>
            <person name="Hauser L."/>
            <person name="Markowitz V."/>
            <person name="Cheng J.-F."/>
            <person name="Hugenholtz P."/>
            <person name="Woyke T."/>
            <person name="Wu D."/>
            <person name="Verbarg S."/>
            <person name="Frueling A."/>
            <person name="Brambilla E."/>
            <person name="Klenk H.-P."/>
            <person name="Eisen J.A."/>
        </authorList>
    </citation>
    <scope>NUCLEOTIDE SEQUENCE</scope>
    <source>
        <strain>DSM 1100</strain>
    </source>
</reference>
<dbReference type="InterPro" id="IPR058792">
    <property type="entry name" value="Beta-barrel_RND_2"/>
</dbReference>
<feature type="signal peptide" evidence="3">
    <location>
        <begin position="1"/>
        <end position="24"/>
    </location>
</feature>
<gene>
    <name evidence="5" type="ordered locus">Halhy_2438</name>
</gene>
<dbReference type="KEGG" id="hhy:Halhy_2438"/>
<evidence type="ECO:0000256" key="2">
    <source>
        <dbReference type="ARBA" id="ARBA00022448"/>
    </source>
</evidence>
<evidence type="ECO:0000313" key="6">
    <source>
        <dbReference type="Proteomes" id="UP000008461"/>
    </source>
</evidence>
<dbReference type="HOGENOM" id="CLU_018816_13_2_10"/>
<dbReference type="PANTHER" id="PTHR30097:SF4">
    <property type="entry name" value="SLR6042 PROTEIN"/>
    <property type="match status" value="1"/>
</dbReference>
<dbReference type="GO" id="GO:0015679">
    <property type="term" value="P:plasma membrane copper ion transport"/>
    <property type="evidence" value="ECO:0007669"/>
    <property type="project" value="TreeGrafter"/>
</dbReference>
<dbReference type="Proteomes" id="UP000008461">
    <property type="component" value="Chromosome"/>
</dbReference>
<keyword evidence="2" id="KW-0813">Transport</keyword>
<dbReference type="Gene3D" id="2.40.50.100">
    <property type="match status" value="1"/>
</dbReference>
<keyword evidence="6" id="KW-1185">Reference proteome</keyword>
<keyword evidence="3" id="KW-0732">Signal</keyword>
<dbReference type="Gene3D" id="1.10.287.470">
    <property type="entry name" value="Helix hairpin bin"/>
    <property type="match status" value="1"/>
</dbReference>
<evidence type="ECO:0000313" key="5">
    <source>
        <dbReference type="EMBL" id="AEE50312.1"/>
    </source>
</evidence>
<dbReference type="PANTHER" id="PTHR30097">
    <property type="entry name" value="CATION EFFLUX SYSTEM PROTEIN CUSB"/>
    <property type="match status" value="1"/>
</dbReference>
<protein>
    <submittedName>
        <fullName evidence="5">Efflux transporter, RND family, MFP subunit</fullName>
    </submittedName>
</protein>
<dbReference type="Pfam" id="PF25954">
    <property type="entry name" value="Beta-barrel_RND_2"/>
    <property type="match status" value="1"/>
</dbReference>
<feature type="domain" description="CusB-like beta-barrel" evidence="4">
    <location>
        <begin position="238"/>
        <end position="293"/>
    </location>
</feature>
<name>F4KWG2_HALH1</name>
<dbReference type="GO" id="GO:0030313">
    <property type="term" value="C:cell envelope"/>
    <property type="evidence" value="ECO:0007669"/>
    <property type="project" value="TreeGrafter"/>
</dbReference>
<proteinExistence type="inferred from homology"/>
<dbReference type="SUPFAM" id="SSF111369">
    <property type="entry name" value="HlyD-like secretion proteins"/>
    <property type="match status" value="1"/>
</dbReference>
<organism evidence="5 6">
    <name type="scientific">Haliscomenobacter hydrossis (strain ATCC 27775 / DSM 1100 / LMG 10767 / O)</name>
    <dbReference type="NCBI Taxonomy" id="760192"/>
    <lineage>
        <taxon>Bacteria</taxon>
        <taxon>Pseudomonadati</taxon>
        <taxon>Bacteroidota</taxon>
        <taxon>Saprospiria</taxon>
        <taxon>Saprospirales</taxon>
        <taxon>Haliscomenobacteraceae</taxon>
        <taxon>Haliscomenobacter</taxon>
    </lineage>
</organism>
<dbReference type="RefSeq" id="WP_013764861.1">
    <property type="nucleotide sequence ID" value="NC_015510.1"/>
</dbReference>
<dbReference type="AlphaFoldDB" id="F4KWG2"/>
<feature type="chain" id="PRO_5003317213" evidence="3">
    <location>
        <begin position="25"/>
        <end position="395"/>
    </location>
</feature>
<evidence type="ECO:0000256" key="3">
    <source>
        <dbReference type="SAM" id="SignalP"/>
    </source>
</evidence>
<dbReference type="InterPro" id="IPR051909">
    <property type="entry name" value="MFP_Cation_Efflux"/>
</dbReference>